<keyword evidence="2" id="KW-1185">Reference proteome</keyword>
<dbReference type="RefSeq" id="WP_189506488.1">
    <property type="nucleotide sequence ID" value="NZ_BMZQ01000003.1"/>
</dbReference>
<reference evidence="1" key="1">
    <citation type="journal article" date="2014" name="Int. J. Syst. Evol. Microbiol.">
        <title>Complete genome sequence of Corynebacterium casei LMG S-19264T (=DSM 44701T), isolated from a smear-ripened cheese.</title>
        <authorList>
            <consortium name="US DOE Joint Genome Institute (JGI-PGF)"/>
            <person name="Walter F."/>
            <person name="Albersmeier A."/>
            <person name="Kalinowski J."/>
            <person name="Ruckert C."/>
        </authorList>
    </citation>
    <scope>NUCLEOTIDE SEQUENCE</scope>
    <source>
        <strain evidence="1">KCTC 42249</strain>
    </source>
</reference>
<reference evidence="1" key="2">
    <citation type="submission" date="2020-09" db="EMBL/GenBank/DDBJ databases">
        <authorList>
            <person name="Sun Q."/>
            <person name="Kim S."/>
        </authorList>
    </citation>
    <scope>NUCLEOTIDE SEQUENCE</scope>
    <source>
        <strain evidence="1">KCTC 42249</strain>
    </source>
</reference>
<gene>
    <name evidence="1" type="ORF">GCM10016234_35160</name>
</gene>
<dbReference type="EMBL" id="BMZQ01000003">
    <property type="protein sequence ID" value="GHD21475.1"/>
    <property type="molecule type" value="Genomic_DNA"/>
</dbReference>
<accession>A0A8J3DXS4</accession>
<name>A0A8J3DXS4_9HYPH</name>
<proteinExistence type="predicted"/>
<dbReference type="AlphaFoldDB" id="A0A8J3DXS4"/>
<evidence type="ECO:0000313" key="2">
    <source>
        <dbReference type="Proteomes" id="UP000630142"/>
    </source>
</evidence>
<comment type="caution">
    <text evidence="1">The sequence shown here is derived from an EMBL/GenBank/DDBJ whole genome shotgun (WGS) entry which is preliminary data.</text>
</comment>
<evidence type="ECO:0000313" key="1">
    <source>
        <dbReference type="EMBL" id="GHD21475.1"/>
    </source>
</evidence>
<protein>
    <submittedName>
        <fullName evidence="1">Uncharacterized protein</fullName>
    </submittedName>
</protein>
<sequence length="78" mass="7988">MLGCRALALADLEARNINCWAAIHIAAHARSTNLPVATYPGSMNHCTPVVGHYHIGASTHLAPGLGGGSGFLVAKEVG</sequence>
<organism evidence="1 2">
    <name type="scientific">Tianweitania populi</name>
    <dbReference type="NCBI Taxonomy" id="1607949"/>
    <lineage>
        <taxon>Bacteria</taxon>
        <taxon>Pseudomonadati</taxon>
        <taxon>Pseudomonadota</taxon>
        <taxon>Alphaproteobacteria</taxon>
        <taxon>Hyphomicrobiales</taxon>
        <taxon>Phyllobacteriaceae</taxon>
        <taxon>Tianweitania</taxon>
    </lineage>
</organism>
<dbReference type="Proteomes" id="UP000630142">
    <property type="component" value="Unassembled WGS sequence"/>
</dbReference>